<protein>
    <submittedName>
        <fullName evidence="2">Uncharacterized protein</fullName>
    </submittedName>
</protein>
<reference evidence="2" key="2">
    <citation type="journal article" date="2015" name="Data Brief">
        <title>Shoot transcriptome of the giant reed, Arundo donax.</title>
        <authorList>
            <person name="Barrero R.A."/>
            <person name="Guerrero F.D."/>
            <person name="Moolhuijzen P."/>
            <person name="Goolsby J.A."/>
            <person name="Tidwell J."/>
            <person name="Bellgard S.E."/>
            <person name="Bellgard M.I."/>
        </authorList>
    </citation>
    <scope>NUCLEOTIDE SEQUENCE</scope>
    <source>
        <tissue evidence="2">Shoot tissue taken approximately 20 cm above the soil surface</tissue>
    </source>
</reference>
<accession>A0A0A9EC92</accession>
<feature type="transmembrane region" description="Helical" evidence="1">
    <location>
        <begin position="29"/>
        <end position="51"/>
    </location>
</feature>
<dbReference type="AlphaFoldDB" id="A0A0A9EC92"/>
<keyword evidence="1" id="KW-0812">Transmembrane</keyword>
<sequence length="53" mass="5951">MCISLVELQRRLVRSANSPISLKKLGDLFFIYFSAFTLSILLFATVFALSLPV</sequence>
<keyword evidence="1" id="KW-0472">Membrane</keyword>
<reference evidence="2" key="1">
    <citation type="submission" date="2014-09" db="EMBL/GenBank/DDBJ databases">
        <authorList>
            <person name="Magalhaes I.L.F."/>
            <person name="Oliveira U."/>
            <person name="Santos F.R."/>
            <person name="Vidigal T.H.D.A."/>
            <person name="Brescovit A.D."/>
            <person name="Santos A.J."/>
        </authorList>
    </citation>
    <scope>NUCLEOTIDE SEQUENCE</scope>
    <source>
        <tissue evidence="2">Shoot tissue taken approximately 20 cm above the soil surface</tissue>
    </source>
</reference>
<name>A0A0A9EC92_ARUDO</name>
<proteinExistence type="predicted"/>
<keyword evidence="1" id="KW-1133">Transmembrane helix</keyword>
<dbReference type="EMBL" id="GBRH01200254">
    <property type="protein sequence ID" value="JAD97641.1"/>
    <property type="molecule type" value="Transcribed_RNA"/>
</dbReference>
<evidence type="ECO:0000313" key="2">
    <source>
        <dbReference type="EMBL" id="JAD97641.1"/>
    </source>
</evidence>
<organism evidence="2">
    <name type="scientific">Arundo donax</name>
    <name type="common">Giant reed</name>
    <name type="synonym">Donax arundinaceus</name>
    <dbReference type="NCBI Taxonomy" id="35708"/>
    <lineage>
        <taxon>Eukaryota</taxon>
        <taxon>Viridiplantae</taxon>
        <taxon>Streptophyta</taxon>
        <taxon>Embryophyta</taxon>
        <taxon>Tracheophyta</taxon>
        <taxon>Spermatophyta</taxon>
        <taxon>Magnoliopsida</taxon>
        <taxon>Liliopsida</taxon>
        <taxon>Poales</taxon>
        <taxon>Poaceae</taxon>
        <taxon>PACMAD clade</taxon>
        <taxon>Arundinoideae</taxon>
        <taxon>Arundineae</taxon>
        <taxon>Arundo</taxon>
    </lineage>
</organism>
<evidence type="ECO:0000256" key="1">
    <source>
        <dbReference type="SAM" id="Phobius"/>
    </source>
</evidence>